<dbReference type="InterPro" id="IPR051121">
    <property type="entry name" value="FAH"/>
</dbReference>
<evidence type="ECO:0000259" key="3">
    <source>
        <dbReference type="Pfam" id="PF01557"/>
    </source>
</evidence>
<dbReference type="InterPro" id="IPR036663">
    <property type="entry name" value="Fumarylacetoacetase_C_sf"/>
</dbReference>
<protein>
    <submittedName>
        <fullName evidence="4">Fumarylacetoacetate hydrolase family protein</fullName>
    </submittedName>
</protein>
<dbReference type="Proteomes" id="UP001202550">
    <property type="component" value="Unassembled WGS sequence"/>
</dbReference>
<organism evidence="4 5">
    <name type="scientific">Roseinatronobacter domitianus</name>
    <dbReference type="NCBI Taxonomy" id="2940293"/>
    <lineage>
        <taxon>Bacteria</taxon>
        <taxon>Pseudomonadati</taxon>
        <taxon>Pseudomonadota</taxon>
        <taxon>Alphaproteobacteria</taxon>
        <taxon>Rhodobacterales</taxon>
        <taxon>Paracoccaceae</taxon>
        <taxon>Roseinatronobacter</taxon>
    </lineage>
</organism>
<dbReference type="InterPro" id="IPR011234">
    <property type="entry name" value="Fumarylacetoacetase-like_C"/>
</dbReference>
<name>A0ABT0M326_9RHOB</name>
<evidence type="ECO:0000256" key="1">
    <source>
        <dbReference type="ARBA" id="ARBA00010211"/>
    </source>
</evidence>
<comment type="caution">
    <text evidence="4">The sequence shown here is derived from an EMBL/GenBank/DDBJ whole genome shotgun (WGS) entry which is preliminary data.</text>
</comment>
<proteinExistence type="inferred from homology"/>
<keyword evidence="5" id="KW-1185">Reference proteome</keyword>
<keyword evidence="4" id="KW-0378">Hydrolase</keyword>
<dbReference type="PANTHER" id="PTHR42796">
    <property type="entry name" value="FUMARYLACETOACETATE HYDROLASE DOMAIN-CONTAINING PROTEIN 2A-RELATED"/>
    <property type="match status" value="1"/>
</dbReference>
<evidence type="ECO:0000313" key="4">
    <source>
        <dbReference type="EMBL" id="MCL1629255.1"/>
    </source>
</evidence>
<keyword evidence="2" id="KW-0479">Metal-binding</keyword>
<dbReference type="GO" id="GO:0016787">
    <property type="term" value="F:hydrolase activity"/>
    <property type="evidence" value="ECO:0007669"/>
    <property type="project" value="UniProtKB-KW"/>
</dbReference>
<evidence type="ECO:0000313" key="5">
    <source>
        <dbReference type="Proteomes" id="UP001202550"/>
    </source>
</evidence>
<comment type="similarity">
    <text evidence="1">Belongs to the FAH family.</text>
</comment>
<reference evidence="4 5" key="1">
    <citation type="submission" date="2022-05" db="EMBL/GenBank/DDBJ databases">
        <title>Seasonal and diel survey of microbial diversity of the Tyrrhenian coast.</title>
        <authorList>
            <person name="Gattoni G."/>
            <person name="Corral P."/>
        </authorList>
    </citation>
    <scope>NUCLEOTIDE SEQUENCE [LARGE SCALE GENOMIC DNA]</scope>
    <source>
        <strain evidence="4 5">V10</strain>
    </source>
</reference>
<dbReference type="SUPFAM" id="SSF56529">
    <property type="entry name" value="FAH"/>
    <property type="match status" value="1"/>
</dbReference>
<sequence length="280" mass="29332">MKLVRFGAVGQEKPGFLDAEGRLRDLSGMVPDFAGKTVALTALAELAARDLTAAPLVEGLVRLGAPLAWVPNFYCIGLNYAAHAAETGATKPSEPLVFSKASSSLAGPEDDIIIPQGASRVDWEVELGVVIGAPALNIPEAEALDYVAGYVAVNDVSERTFQKDRGGQWIKGKSAPSFGKIGPWFVTRDEVPDPQALDVSLVVNGDARQGSNTSDMIFSVSEIVAYMSTFMRLMPGDVIATGTPSGVGLGMVPPQFLTAGDTVVLEVDGLGRQVSKVVAA</sequence>
<dbReference type="Gene3D" id="3.90.850.10">
    <property type="entry name" value="Fumarylacetoacetase-like, C-terminal domain"/>
    <property type="match status" value="1"/>
</dbReference>
<accession>A0ABT0M326</accession>
<feature type="domain" description="Fumarylacetoacetase-like C-terminal" evidence="3">
    <location>
        <begin position="73"/>
        <end position="278"/>
    </location>
</feature>
<dbReference type="RefSeq" id="WP_249058786.1">
    <property type="nucleotide sequence ID" value="NZ_JALZWP010000010.1"/>
</dbReference>
<dbReference type="EMBL" id="JALZWP010000010">
    <property type="protein sequence ID" value="MCL1629255.1"/>
    <property type="molecule type" value="Genomic_DNA"/>
</dbReference>
<gene>
    <name evidence="4" type="ORF">M3N55_10970</name>
</gene>
<dbReference type="PANTHER" id="PTHR42796:SF4">
    <property type="entry name" value="FUMARYLACETOACETATE HYDROLASE DOMAIN-CONTAINING PROTEIN 2A"/>
    <property type="match status" value="1"/>
</dbReference>
<dbReference type="Pfam" id="PF01557">
    <property type="entry name" value="FAA_hydrolase"/>
    <property type="match status" value="1"/>
</dbReference>
<evidence type="ECO:0000256" key="2">
    <source>
        <dbReference type="ARBA" id="ARBA00022723"/>
    </source>
</evidence>